<organism evidence="1 2">
    <name type="scientific">Microbacterium oxydans</name>
    <dbReference type="NCBI Taxonomy" id="82380"/>
    <lineage>
        <taxon>Bacteria</taxon>
        <taxon>Bacillati</taxon>
        <taxon>Actinomycetota</taxon>
        <taxon>Actinomycetes</taxon>
        <taxon>Micrococcales</taxon>
        <taxon>Microbacteriaceae</taxon>
        <taxon>Microbacterium</taxon>
    </lineage>
</organism>
<gene>
    <name evidence="1" type="ORF">RN51_03502</name>
</gene>
<evidence type="ECO:0000313" key="1">
    <source>
        <dbReference type="EMBL" id="KJL18662.1"/>
    </source>
</evidence>
<dbReference type="EMBL" id="JYIV01000030">
    <property type="protein sequence ID" value="KJL18662.1"/>
    <property type="molecule type" value="Genomic_DNA"/>
</dbReference>
<sequence>MVLLDGVLEGPRSGPGIRTLTNKTATDLPDEALWRPLRNKLFAQCQRDGARTGAAPYASR</sequence>
<accession>A0A0F0KCM0</accession>
<dbReference type="AlphaFoldDB" id="A0A0F0KCM0"/>
<protein>
    <submittedName>
        <fullName evidence="1">Uncharacterized protein</fullName>
    </submittedName>
</protein>
<dbReference type="Proteomes" id="UP000033725">
    <property type="component" value="Unassembled WGS sequence"/>
</dbReference>
<name>A0A0F0KCM0_9MICO</name>
<comment type="caution">
    <text evidence="1">The sequence shown here is derived from an EMBL/GenBank/DDBJ whole genome shotgun (WGS) entry which is preliminary data.</text>
</comment>
<reference evidence="1 2" key="1">
    <citation type="submission" date="2015-02" db="EMBL/GenBank/DDBJ databases">
        <title>Draft genome sequences of ten Microbacterium spp. with emphasis on heavy metal contaminated environments.</title>
        <authorList>
            <person name="Corretto E."/>
        </authorList>
    </citation>
    <scope>NUCLEOTIDE SEQUENCE [LARGE SCALE GENOMIC DNA]</scope>
    <source>
        <strain evidence="1 2">BEL163</strain>
    </source>
</reference>
<proteinExistence type="predicted"/>
<evidence type="ECO:0000313" key="2">
    <source>
        <dbReference type="Proteomes" id="UP000033725"/>
    </source>
</evidence>